<dbReference type="Pfam" id="PF04488">
    <property type="entry name" value="Gly_transf_sug"/>
    <property type="match status" value="2"/>
</dbReference>
<evidence type="ECO:0000256" key="1">
    <source>
        <dbReference type="SAM" id="MobiDB-lite"/>
    </source>
</evidence>
<feature type="signal peptide" evidence="2">
    <location>
        <begin position="1"/>
        <end position="26"/>
    </location>
</feature>
<dbReference type="InterPro" id="IPR007652">
    <property type="entry name" value="A1-4-GlycosylTfrase_dom"/>
</dbReference>
<protein>
    <recommendedName>
        <fullName evidence="3">Alpha 1,4-glycosyltransferase domain-containing protein</fullName>
    </recommendedName>
</protein>
<evidence type="ECO:0000313" key="4">
    <source>
        <dbReference type="EMBL" id="KAH0904763.1"/>
    </source>
</evidence>
<feature type="region of interest" description="Disordered" evidence="1">
    <location>
        <begin position="396"/>
        <end position="417"/>
    </location>
</feature>
<feature type="domain" description="Alpha 1,4-glycosyltransferase" evidence="3">
    <location>
        <begin position="258"/>
        <end position="371"/>
    </location>
</feature>
<dbReference type="PANTHER" id="PTHR46781">
    <property type="entry name" value="ALPHA 1,4-GLYCOSYLTRANSFERASE FAMILY PROTEIN"/>
    <property type="match status" value="1"/>
</dbReference>
<feature type="region of interest" description="Disordered" evidence="1">
    <location>
        <begin position="26"/>
        <end position="62"/>
    </location>
</feature>
<gene>
    <name evidence="4" type="ORF">HID58_044266</name>
</gene>
<reference evidence="4 5" key="1">
    <citation type="submission" date="2021-05" db="EMBL/GenBank/DDBJ databases">
        <title>Genome Assembly of Synthetic Allotetraploid Brassica napus Reveals Homoeologous Exchanges between Subgenomes.</title>
        <authorList>
            <person name="Davis J.T."/>
        </authorList>
    </citation>
    <scope>NUCLEOTIDE SEQUENCE [LARGE SCALE GENOMIC DNA]</scope>
    <source>
        <strain evidence="5">cv. Da-Ae</strain>
        <tissue evidence="4">Seedling</tissue>
    </source>
</reference>
<accession>A0ABQ8BKB4</accession>
<evidence type="ECO:0000259" key="3">
    <source>
        <dbReference type="Pfam" id="PF04572"/>
    </source>
</evidence>
<name>A0ABQ8BKB4_BRANA</name>
<keyword evidence="5" id="KW-1185">Reference proteome</keyword>
<dbReference type="SUPFAM" id="SSF53448">
    <property type="entry name" value="Nucleotide-diphospho-sugar transferases"/>
    <property type="match status" value="2"/>
</dbReference>
<organism evidence="4 5">
    <name type="scientific">Brassica napus</name>
    <name type="common">Rape</name>
    <dbReference type="NCBI Taxonomy" id="3708"/>
    <lineage>
        <taxon>Eukaryota</taxon>
        <taxon>Viridiplantae</taxon>
        <taxon>Streptophyta</taxon>
        <taxon>Embryophyta</taxon>
        <taxon>Tracheophyta</taxon>
        <taxon>Spermatophyta</taxon>
        <taxon>Magnoliopsida</taxon>
        <taxon>eudicotyledons</taxon>
        <taxon>Gunneridae</taxon>
        <taxon>Pentapetalae</taxon>
        <taxon>rosids</taxon>
        <taxon>malvids</taxon>
        <taxon>Brassicales</taxon>
        <taxon>Brassicaceae</taxon>
        <taxon>Brassiceae</taxon>
        <taxon>Brassica</taxon>
    </lineage>
</organism>
<dbReference type="PANTHER" id="PTHR46781:SF7">
    <property type="entry name" value="ALPHA 1,4-GLYCOSYLTRANSFERASE FAMILY PROTEIN"/>
    <property type="match status" value="1"/>
</dbReference>
<dbReference type="EMBL" id="JAGKQM010000011">
    <property type="protein sequence ID" value="KAH0904763.1"/>
    <property type="molecule type" value="Genomic_DNA"/>
</dbReference>
<keyword evidence="2" id="KW-0732">Signal</keyword>
<proteinExistence type="predicted"/>
<dbReference type="Pfam" id="PF04572">
    <property type="entry name" value="Gb3_synth"/>
    <property type="match status" value="2"/>
</dbReference>
<evidence type="ECO:0000256" key="2">
    <source>
        <dbReference type="SAM" id="SignalP"/>
    </source>
</evidence>
<feature type="domain" description="Alpha 1,4-glycosyltransferase" evidence="3">
    <location>
        <begin position="643"/>
        <end position="765"/>
    </location>
</feature>
<dbReference type="InterPro" id="IPR044789">
    <property type="entry name" value="Put_A1-4-GlycosylTfrase_plant"/>
</dbReference>
<evidence type="ECO:0000313" key="5">
    <source>
        <dbReference type="Proteomes" id="UP000824890"/>
    </source>
</evidence>
<comment type="caution">
    <text evidence="4">The sequence shown here is derived from an EMBL/GenBank/DDBJ whole genome shotgun (WGS) entry which is preliminary data.</text>
</comment>
<dbReference type="Proteomes" id="UP000824890">
    <property type="component" value="Unassembled WGS sequence"/>
</dbReference>
<feature type="chain" id="PRO_5047442337" description="Alpha 1,4-glycosyltransferase domain-containing protein" evidence="2">
    <location>
        <begin position="27"/>
        <end position="773"/>
    </location>
</feature>
<dbReference type="InterPro" id="IPR007577">
    <property type="entry name" value="GlycoTrfase_DXD_sugar-bd_CS"/>
</dbReference>
<sequence>MRSKKLAVLVIFALLHLLYMEAPTSTLSDDDKPPFKQNLPLPRIKQPFKQNESDPLVPPPKATKSERISWFRRKLPELEILKSTTKSKRFHGRVLELYNKNCSAQFFMVWLSPANSFGPREMLAVDTLFTTNPGACLVILSNSLDSPRGSTILKPLLDQGFNLVAVTLDIPFLVKNTPAEAWLKKLKSGKMDPGSIPLSMNPSDLTRLAVLYKYGGIYLDTDIIFLNSMTGLRNAIGAQSLHPRTKRWTRLNNAVMVFDLHHPLMREFLQEYSTTFDGNRWGYNSPYLVSRVINRLGGHKPEYNLTIFHRMLSIHLFKKPATAREAKWVEKTVQEMKEGSYMIHLWNKVTRKMKIEEGSVMHKLISTHCTMRSKKLAMLVILALLHLLYMEAPTSTLSDDDKPPFKQNLPLPRIKQPSTTSRSIVSVVVLDQQEKEESDPLVPPPKATKSERISWFRRKLPELEILKSTTKSKRFHGRVLELYNKNCSAQFFMVWLSPEKSFGPREMLAVDTLFTTNPGACLVILSNSLDSPRGSTILKRLLDQGFNLVAVTLDIPFLVKNTPAEAWLKKLKSGKMDPGSIPLFMNLSDLTRLAVLYKYGGTYLDTDIIFLNSMTGLRNAIGAQSLHPRTKRWTRLNNAVMVFDLHHPLMREFLQEYSTTFDGNRWGYNSPYLVSRVINRLGGRKPEYNLTIFPPDAFYPVNWLKIPSLFKKPATAREAKWVEKTVQEMKKGSYMIHLWNKVTRKMKIEEGSVMHKLISTHCTVCGNITESHT</sequence>
<dbReference type="InterPro" id="IPR029044">
    <property type="entry name" value="Nucleotide-diphossugar_trans"/>
</dbReference>
<dbReference type="Gene3D" id="3.90.550.20">
    <property type="match status" value="2"/>
</dbReference>